<evidence type="ECO:0000313" key="2">
    <source>
        <dbReference type="Proteomes" id="UP000275408"/>
    </source>
</evidence>
<dbReference type="EMBL" id="RCHS01001609">
    <property type="protein sequence ID" value="RMX52568.1"/>
    <property type="molecule type" value="Genomic_DNA"/>
</dbReference>
<name>A0A3M6UGR0_POCDA</name>
<comment type="caution">
    <text evidence="1">The sequence shown here is derived from an EMBL/GenBank/DDBJ whole genome shotgun (WGS) entry which is preliminary data.</text>
</comment>
<dbReference type="Proteomes" id="UP000275408">
    <property type="component" value="Unassembled WGS sequence"/>
</dbReference>
<reference evidence="1 2" key="1">
    <citation type="journal article" date="2018" name="Sci. Rep.">
        <title>Comparative analysis of the Pocillopora damicornis genome highlights role of immune system in coral evolution.</title>
        <authorList>
            <person name="Cunning R."/>
            <person name="Bay R.A."/>
            <person name="Gillette P."/>
            <person name="Baker A.C."/>
            <person name="Traylor-Knowles N."/>
        </authorList>
    </citation>
    <scope>NUCLEOTIDE SEQUENCE [LARGE SCALE GENOMIC DNA]</scope>
    <source>
        <strain evidence="1">RSMAS</strain>
        <tissue evidence="1">Whole animal</tissue>
    </source>
</reference>
<protein>
    <submittedName>
        <fullName evidence="1">Uncharacterized protein</fullName>
    </submittedName>
</protein>
<sequence length="63" mass="7301">MKPLDDDEVPTDSLTRELQSSSMTKYLHRKSKWRESSMVTSVKVSMDTSPIWFPVSQEVSHML</sequence>
<dbReference type="AlphaFoldDB" id="A0A3M6UGR0"/>
<evidence type="ECO:0000313" key="1">
    <source>
        <dbReference type="EMBL" id="RMX52568.1"/>
    </source>
</evidence>
<gene>
    <name evidence="1" type="ORF">pdam_00024932</name>
</gene>
<proteinExistence type="predicted"/>
<organism evidence="1 2">
    <name type="scientific">Pocillopora damicornis</name>
    <name type="common">Cauliflower coral</name>
    <name type="synonym">Millepora damicornis</name>
    <dbReference type="NCBI Taxonomy" id="46731"/>
    <lineage>
        <taxon>Eukaryota</taxon>
        <taxon>Metazoa</taxon>
        <taxon>Cnidaria</taxon>
        <taxon>Anthozoa</taxon>
        <taxon>Hexacorallia</taxon>
        <taxon>Scleractinia</taxon>
        <taxon>Astrocoeniina</taxon>
        <taxon>Pocilloporidae</taxon>
        <taxon>Pocillopora</taxon>
    </lineage>
</organism>
<keyword evidence="2" id="KW-1185">Reference proteome</keyword>
<accession>A0A3M6UGR0</accession>